<dbReference type="AlphaFoldDB" id="A0A7W3PKT8"/>
<dbReference type="RefSeq" id="WP_259392826.1">
    <property type="nucleotide sequence ID" value="NZ_JAAOZB010000002.1"/>
</dbReference>
<proteinExistence type="predicted"/>
<gene>
    <name evidence="1" type="ORF">FHX48_000917</name>
</gene>
<accession>A0A7W3PKT8</accession>
<protein>
    <submittedName>
        <fullName evidence="1">Uncharacterized protein</fullName>
    </submittedName>
</protein>
<organism evidence="1 2">
    <name type="scientific">Microbacterium halimionae</name>
    <dbReference type="NCBI Taxonomy" id="1526413"/>
    <lineage>
        <taxon>Bacteria</taxon>
        <taxon>Bacillati</taxon>
        <taxon>Actinomycetota</taxon>
        <taxon>Actinomycetes</taxon>
        <taxon>Micrococcales</taxon>
        <taxon>Microbacteriaceae</taxon>
        <taxon>Microbacterium</taxon>
    </lineage>
</organism>
<evidence type="ECO:0000313" key="2">
    <source>
        <dbReference type="Proteomes" id="UP000526083"/>
    </source>
</evidence>
<name>A0A7W3PKT8_9MICO</name>
<keyword evidence="2" id="KW-1185">Reference proteome</keyword>
<reference evidence="1 2" key="1">
    <citation type="submission" date="2020-07" db="EMBL/GenBank/DDBJ databases">
        <title>Sequencing the genomes of 1000 actinobacteria strains.</title>
        <authorList>
            <person name="Klenk H.-P."/>
        </authorList>
    </citation>
    <scope>NUCLEOTIDE SEQUENCE [LARGE SCALE GENOMIC DNA]</scope>
    <source>
        <strain evidence="1 2">DSM 27576</strain>
    </source>
</reference>
<comment type="caution">
    <text evidence="1">The sequence shown here is derived from an EMBL/GenBank/DDBJ whole genome shotgun (WGS) entry which is preliminary data.</text>
</comment>
<dbReference type="Proteomes" id="UP000526083">
    <property type="component" value="Unassembled WGS sequence"/>
</dbReference>
<dbReference type="EMBL" id="JACGWY010000001">
    <property type="protein sequence ID" value="MBA8815865.1"/>
    <property type="molecule type" value="Genomic_DNA"/>
</dbReference>
<sequence length="43" mass="4418">MSENVTPLQPLLSTTLVGEKPLLEILESEGNCCSGDTCGIPGA</sequence>
<evidence type="ECO:0000313" key="1">
    <source>
        <dbReference type="EMBL" id="MBA8815865.1"/>
    </source>
</evidence>